<name>A0ACC2ISD7_9PLEO</name>
<evidence type="ECO:0000313" key="1">
    <source>
        <dbReference type="EMBL" id="KAJ8118022.1"/>
    </source>
</evidence>
<reference evidence="1" key="1">
    <citation type="submission" date="2022-11" db="EMBL/GenBank/DDBJ databases">
        <title>Genome Sequence of Boeremia exigua.</title>
        <authorList>
            <person name="Buettner E."/>
        </authorList>
    </citation>
    <scope>NUCLEOTIDE SEQUENCE</scope>
    <source>
        <strain evidence="1">CU02</strain>
    </source>
</reference>
<gene>
    <name evidence="1" type="ORF">OPT61_g901</name>
</gene>
<sequence>MPPPVRRTQLPRQALRSSNARTTEIICPRQFSYKHPRQFLIAHSGSSRPQLPFLYPSGQHLSSGQIARLFSISANHKKFIKETAKLSVRYSILIFLVSSCASIAGMGILSEQQERAFPSPHEWSLVTRFRFRRGKWWQVPENNEEEGFPNWARVYDELDSALSRLEDPNTDGAGLAEQEEGGILVPGVGKAGLDITAKSEEWRQGYFEVLIGMAAAAERLEGWVTDKWRRNVWAPEFVDSKSNPRPKAVLPGMPEVPDEDNRVPASDSPESFYLKIITTKGFTTHQRVTAALGYADWLSFKKLPDSAEEMYRWALDIAISGIPTADPSVVIDRQTAVLASTAPKELVTPNVVYAATNLATFLAEQGRVTSSLPILVSLLRARVSADATPPSHDNKTQDSSLMGTILSLLKEPDYPSVPPSGDEPLLRHEKDRCEEAALKNYIGEILFATAGSSEQRQQGLSWVRDAVSTSKTAQSLDPISSNDELRKKCEKCEEVGLESWGKIMTYLAAEARGKYDSAISGGLTGLIWKIRGTQKLEEDVDNLEGEEEGVVMRLNKLRSKMLRDEYAELDRKYARTNLTPRLCSNRTQSPPRDRTLSSCPICPKHNTELLATLLRAQERTTNDERTKNTFLWGYLIGGLTLLPAVAVFAWYWTTTQTDARLLEEPPNDLSNQEQRRKSNGSVKEGQNEDLKSLGVGLDEQILESLKSRTHEADVFAGYFAVCREYVPGGVNGKPPERTTPAGAVVAMESPSIYQSMYSNIFNRNKTMSPSLDAPNTKTKKARNVFYVVLRLGHLMLYDNEDQLDVRHVISLARYGVDIYAGGEQIPEGELWIKRNCIRLNQKAESDPDAEAKAFYLFSDNCSEKEDFYHAMLQAQEHHQDHAACNPSPVPLKFETPDLVKLVQQLHANEENLHTRWVNALIGRVFLSLYKTPEIKNFIATKITKKIARVPKPALISSVQLRKIDMGTLPPFVTNPKLKELTVDGDLVVEADVSYKGNFRIEIQATARIDLGQRFKAREVTLVLGCYLKRLDGHLLLRIKPPPSNRLWMTFETPPRVELSVEPIVSSRQITYGPILRAIESRIKEVLNETLVSPNWDDMPFMDTIAQTIRGGIWESAAKGKEELEVKLDGTSGLDAATVELEKLDTDSIHSHLSVPSSLDSEEVGLGVSSSNDWRSTPMKARTLRSTPSVKLGSNNASTDTLEASSKSTPHITPLNSPLRSNTSDFVSASPDKSTEDVTVPTLWSESSHSMPILPNETAHTRSKSKEDLTPEQIAAAAAAAHSAQTSTTKKQTLNQSFNAAAGAARNWLASKQGPGQPHRKKSSVDSTHLPVGVQIRNGQFHDGEASVEAPPASPQPVKSHTEPMGRGQPLPPPGTPLPPPPGKQKTWGVPIQAASALANLAKRKPVSGGPAASGTALDKTAPERPSSSKSSSNNSLHQLQQHDDHSSHSPSVNTQDRILPRRKSSAASTSSQLPPPPLPRRRQRQSSASQHSNSSIRHSAYHDGAGEEVFVVEAPLAEVSAPPSPAIDVTKQLGVGKDADNDEVVGRVSRGSSLRSNKAEDEPGRGTFPFA</sequence>
<dbReference type="Proteomes" id="UP001153331">
    <property type="component" value="Unassembled WGS sequence"/>
</dbReference>
<evidence type="ECO:0000313" key="2">
    <source>
        <dbReference type="Proteomes" id="UP001153331"/>
    </source>
</evidence>
<protein>
    <submittedName>
        <fullName evidence="1">Uncharacterized protein</fullName>
    </submittedName>
</protein>
<keyword evidence="2" id="KW-1185">Reference proteome</keyword>
<organism evidence="1 2">
    <name type="scientific">Boeremia exigua</name>
    <dbReference type="NCBI Taxonomy" id="749465"/>
    <lineage>
        <taxon>Eukaryota</taxon>
        <taxon>Fungi</taxon>
        <taxon>Dikarya</taxon>
        <taxon>Ascomycota</taxon>
        <taxon>Pezizomycotina</taxon>
        <taxon>Dothideomycetes</taxon>
        <taxon>Pleosporomycetidae</taxon>
        <taxon>Pleosporales</taxon>
        <taxon>Pleosporineae</taxon>
        <taxon>Didymellaceae</taxon>
        <taxon>Boeremia</taxon>
    </lineage>
</organism>
<accession>A0ACC2ISD7</accession>
<dbReference type="EMBL" id="JAPHNI010000032">
    <property type="protein sequence ID" value="KAJ8118022.1"/>
    <property type="molecule type" value="Genomic_DNA"/>
</dbReference>
<comment type="caution">
    <text evidence="1">The sequence shown here is derived from an EMBL/GenBank/DDBJ whole genome shotgun (WGS) entry which is preliminary data.</text>
</comment>
<proteinExistence type="predicted"/>